<dbReference type="PANTHER" id="PTHR11750:SF26">
    <property type="entry name" value="PROTEIN N-TERMINAL AMIDASE"/>
    <property type="match status" value="1"/>
</dbReference>
<sequence length="284" mass="30749">MSAAPPRGRVACVQLEPVHGQPDASRAKCDALLDSTPLDGVVLIVLPEMAFTGYLFDAAARVPRDAEQTQRWCVERARRHGCVVVCGAPRHAGNNVYNAQLVARSDGTTTWYDKRHLYDADEAWCTEGANPFQSLGDAIADERLGLGICMDINPYRFTGPGGELASFHRDAGTSILAFSSAWCENHPSDPPSVVRRERGVAPAARQRRTIQGWLRRLEPLENCIFVCADRVGREPLTCLGLGEGDCVFCGASCVLDLATGTLLGALSTTEEGVLVVDLPDRHCD</sequence>
<dbReference type="GO" id="GO:0030163">
    <property type="term" value="P:protein catabolic process"/>
    <property type="evidence" value="ECO:0007669"/>
    <property type="project" value="TreeGrafter"/>
</dbReference>
<evidence type="ECO:0000259" key="1">
    <source>
        <dbReference type="PROSITE" id="PS50263"/>
    </source>
</evidence>
<name>A0A8J2SRD8_9STRA</name>
<dbReference type="InterPro" id="IPR039703">
    <property type="entry name" value="Nta1"/>
</dbReference>
<dbReference type="PANTHER" id="PTHR11750">
    <property type="entry name" value="PROTEIN N-TERMINAL AMIDASE"/>
    <property type="match status" value="1"/>
</dbReference>
<dbReference type="Pfam" id="PF00795">
    <property type="entry name" value="CN_hydrolase"/>
    <property type="match status" value="1"/>
</dbReference>
<dbReference type="GO" id="GO:0070773">
    <property type="term" value="F:protein-N-terminal glutamine amidohydrolase activity"/>
    <property type="evidence" value="ECO:0007669"/>
    <property type="project" value="InterPro"/>
</dbReference>
<evidence type="ECO:0000313" key="3">
    <source>
        <dbReference type="Proteomes" id="UP000789595"/>
    </source>
</evidence>
<comment type="caution">
    <text evidence="2">The sequence shown here is derived from an EMBL/GenBank/DDBJ whole genome shotgun (WGS) entry which is preliminary data.</text>
</comment>
<dbReference type="EMBL" id="CAKKNE010000006">
    <property type="protein sequence ID" value="CAH0378521.1"/>
    <property type="molecule type" value="Genomic_DNA"/>
</dbReference>
<dbReference type="SUPFAM" id="SSF56317">
    <property type="entry name" value="Carbon-nitrogen hydrolase"/>
    <property type="match status" value="1"/>
</dbReference>
<gene>
    <name evidence="2" type="ORF">PECAL_6P01110</name>
</gene>
<accession>A0A8J2SRD8</accession>
<dbReference type="Gene3D" id="3.60.110.10">
    <property type="entry name" value="Carbon-nitrogen hydrolase"/>
    <property type="match status" value="1"/>
</dbReference>
<dbReference type="PROSITE" id="PS50263">
    <property type="entry name" value="CN_HYDROLASE"/>
    <property type="match status" value="1"/>
</dbReference>
<reference evidence="2" key="1">
    <citation type="submission" date="2021-11" db="EMBL/GenBank/DDBJ databases">
        <authorList>
            <consortium name="Genoscope - CEA"/>
            <person name="William W."/>
        </authorList>
    </citation>
    <scope>NUCLEOTIDE SEQUENCE</scope>
</reference>
<feature type="domain" description="CN hydrolase" evidence="1">
    <location>
        <begin position="8"/>
        <end position="280"/>
    </location>
</feature>
<organism evidence="2 3">
    <name type="scientific">Pelagomonas calceolata</name>
    <dbReference type="NCBI Taxonomy" id="35677"/>
    <lineage>
        <taxon>Eukaryota</taxon>
        <taxon>Sar</taxon>
        <taxon>Stramenopiles</taxon>
        <taxon>Ochrophyta</taxon>
        <taxon>Pelagophyceae</taxon>
        <taxon>Pelagomonadales</taxon>
        <taxon>Pelagomonadaceae</taxon>
        <taxon>Pelagomonas</taxon>
    </lineage>
</organism>
<keyword evidence="3" id="KW-1185">Reference proteome</keyword>
<dbReference type="GO" id="GO:0008418">
    <property type="term" value="F:protein-N-terminal asparagine amidohydrolase activity"/>
    <property type="evidence" value="ECO:0007669"/>
    <property type="project" value="InterPro"/>
</dbReference>
<dbReference type="AlphaFoldDB" id="A0A8J2SRD8"/>
<proteinExistence type="predicted"/>
<dbReference type="InterPro" id="IPR003010">
    <property type="entry name" value="C-N_Hydrolase"/>
</dbReference>
<dbReference type="Proteomes" id="UP000789595">
    <property type="component" value="Unassembled WGS sequence"/>
</dbReference>
<dbReference type="InterPro" id="IPR036526">
    <property type="entry name" value="C-N_Hydrolase_sf"/>
</dbReference>
<protein>
    <recommendedName>
        <fullName evidence="1">CN hydrolase domain-containing protein</fullName>
    </recommendedName>
</protein>
<evidence type="ECO:0000313" key="2">
    <source>
        <dbReference type="EMBL" id="CAH0378521.1"/>
    </source>
</evidence>
<dbReference type="OrthoDB" id="201515at2759"/>